<sequence length="355" mass="39684">MDPFYKAGVFILLLYFCKLSHGIRWLALARLSSVGSVDNTGSLCNGLYGLVNRQKKICKKNVEMMGSVGQGANMSISECQYQFQFRRWNCSTVPHPLSMFGNIVHQGNRESAFVHAISAAGVAHSVTRSCSTGRLDRCGCDRTIRGRSQKGFLWAGCSDNVAYGTAFSKAFVDVRERGIKGAYSKGRSLMNLHNNEAGRKVVEKLMKTQCKCHGVSGSCEMKTCWKAMPPFRDIGQKIKEQFDGATEVVQKRIGTRRRLVPKNSQFKAHTNTDLVYLVASPDYCELDPKTGSLGTSGRQCNKNSKAIDGCELMCCGRGYQSRKKVIRERCHCKFHWCCSVKCKECVKEIEEHFCL</sequence>
<evidence type="ECO:0000256" key="10">
    <source>
        <dbReference type="RuleBase" id="RU003500"/>
    </source>
</evidence>
<dbReference type="InterPro" id="IPR043158">
    <property type="entry name" value="Wnt_C"/>
</dbReference>
<comment type="function">
    <text evidence="10">Ligand for members of the frizzled family of seven transmembrane receptors.</text>
</comment>
<dbReference type="GO" id="GO:0005615">
    <property type="term" value="C:extracellular space"/>
    <property type="evidence" value="ECO:0007669"/>
    <property type="project" value="TreeGrafter"/>
</dbReference>
<dbReference type="AlphaFoldDB" id="A0AAU7EB66"/>
<dbReference type="GO" id="GO:0060070">
    <property type="term" value="P:canonical Wnt signaling pathway"/>
    <property type="evidence" value="ECO:0007669"/>
    <property type="project" value="TreeGrafter"/>
</dbReference>
<evidence type="ECO:0000256" key="6">
    <source>
        <dbReference type="ARBA" id="ARBA00022687"/>
    </source>
</evidence>
<organism evidence="11">
    <name type="scientific">Terebratalia transversa</name>
    <name type="common">Transverse lampshell</name>
    <dbReference type="NCBI Taxonomy" id="34513"/>
    <lineage>
        <taxon>Eukaryota</taxon>
        <taxon>Metazoa</taxon>
        <taxon>Spiralia</taxon>
        <taxon>Lophotrochozoa</taxon>
        <taxon>Brachiopoda</taxon>
        <taxon>Rhynchonelliformea</taxon>
        <taxon>Rhynchonellata</taxon>
        <taxon>Terebratellidina</taxon>
        <taxon>Laqueoidea</taxon>
        <taxon>Laqueidae</taxon>
        <taxon>Terebratalia</taxon>
    </lineage>
</organism>
<dbReference type="Gene3D" id="3.30.2460.20">
    <property type="match status" value="1"/>
</dbReference>
<dbReference type="GO" id="GO:0030182">
    <property type="term" value="P:neuron differentiation"/>
    <property type="evidence" value="ECO:0007669"/>
    <property type="project" value="TreeGrafter"/>
</dbReference>
<dbReference type="Pfam" id="PF00110">
    <property type="entry name" value="wnt"/>
    <property type="match status" value="1"/>
</dbReference>
<name>A0AAU7EB66_TERTR</name>
<evidence type="ECO:0000256" key="2">
    <source>
        <dbReference type="ARBA" id="ARBA00005683"/>
    </source>
</evidence>
<dbReference type="PANTHER" id="PTHR12027:SF101">
    <property type="entry name" value="PROTEIN WNT-4"/>
    <property type="match status" value="1"/>
</dbReference>
<gene>
    <name evidence="11" type="primary">wnt4</name>
</gene>
<evidence type="ECO:0000256" key="7">
    <source>
        <dbReference type="ARBA" id="ARBA00023157"/>
    </source>
</evidence>
<dbReference type="PANTHER" id="PTHR12027">
    <property type="entry name" value="WNT RELATED"/>
    <property type="match status" value="1"/>
</dbReference>
<dbReference type="SMART" id="SM00097">
    <property type="entry name" value="WNT1"/>
    <property type="match status" value="1"/>
</dbReference>
<dbReference type="PRINTS" id="PR01349">
    <property type="entry name" value="WNTPROTEIN"/>
</dbReference>
<evidence type="ECO:0000256" key="3">
    <source>
        <dbReference type="ARBA" id="ARBA00022473"/>
    </source>
</evidence>
<dbReference type="FunFam" id="3.30.2460.20:FF:000001">
    <property type="entry name" value="Wnt homolog"/>
    <property type="match status" value="1"/>
</dbReference>
<keyword evidence="9" id="KW-0449">Lipoprotein</keyword>
<reference evidence="11" key="1">
    <citation type="submission" date="2024-06" db="EMBL/GenBank/DDBJ databases">
        <title>Combinatorial Wnt signaling landscape during brachiopod anteroposterior patterning.</title>
        <authorList>
            <person name="Vellutini B.C."/>
            <person name="Martin-Duran J.M."/>
            <person name="Borve A."/>
            <person name="Hejnol A."/>
        </authorList>
    </citation>
    <scope>NUCLEOTIDE SEQUENCE</scope>
</reference>
<dbReference type="PROSITE" id="PS00246">
    <property type="entry name" value="WNT1"/>
    <property type="match status" value="1"/>
</dbReference>
<protein>
    <recommendedName>
        <fullName evidence="10">Protein Wnt</fullName>
    </recommendedName>
</protein>
<dbReference type="CDD" id="cd19336">
    <property type="entry name" value="Wnt_Wnt4"/>
    <property type="match status" value="1"/>
</dbReference>
<dbReference type="InterPro" id="IPR005817">
    <property type="entry name" value="Wnt"/>
</dbReference>
<proteinExistence type="evidence at transcript level"/>
<evidence type="ECO:0000256" key="5">
    <source>
        <dbReference type="ARBA" id="ARBA00022530"/>
    </source>
</evidence>
<keyword evidence="3 10" id="KW-0217">Developmental protein</keyword>
<keyword evidence="5" id="KW-0272">Extracellular matrix</keyword>
<keyword evidence="8" id="KW-0325">Glycoprotein</keyword>
<dbReference type="GO" id="GO:0005109">
    <property type="term" value="F:frizzled binding"/>
    <property type="evidence" value="ECO:0007669"/>
    <property type="project" value="TreeGrafter"/>
</dbReference>
<keyword evidence="4" id="KW-0964">Secreted</keyword>
<evidence type="ECO:0000256" key="1">
    <source>
        <dbReference type="ARBA" id="ARBA00004498"/>
    </source>
</evidence>
<keyword evidence="7" id="KW-1015">Disulfide bond</keyword>
<evidence type="ECO:0000256" key="4">
    <source>
        <dbReference type="ARBA" id="ARBA00022525"/>
    </source>
</evidence>
<accession>A0AAU7EB66</accession>
<comment type="similarity">
    <text evidence="2 10">Belongs to the Wnt family.</text>
</comment>
<dbReference type="EMBL" id="PP860499">
    <property type="protein sequence ID" value="XBK48592.1"/>
    <property type="molecule type" value="mRNA"/>
</dbReference>
<evidence type="ECO:0000256" key="9">
    <source>
        <dbReference type="ARBA" id="ARBA00023288"/>
    </source>
</evidence>
<evidence type="ECO:0000313" key="11">
    <source>
        <dbReference type="EMBL" id="XBK48592.1"/>
    </source>
</evidence>
<dbReference type="InterPro" id="IPR018161">
    <property type="entry name" value="Wnt_CS"/>
</dbReference>
<evidence type="ECO:0000256" key="8">
    <source>
        <dbReference type="ARBA" id="ARBA00023180"/>
    </source>
</evidence>
<comment type="subcellular location">
    <subcellularLocation>
        <location evidence="1 10">Secreted</location>
        <location evidence="1 10">Extracellular space</location>
        <location evidence="1 10">Extracellular matrix</location>
    </subcellularLocation>
</comment>
<dbReference type="GO" id="GO:0045165">
    <property type="term" value="P:cell fate commitment"/>
    <property type="evidence" value="ECO:0007669"/>
    <property type="project" value="TreeGrafter"/>
</dbReference>
<keyword evidence="6 10" id="KW-0879">Wnt signaling pathway</keyword>
<dbReference type="GO" id="GO:0005125">
    <property type="term" value="F:cytokine activity"/>
    <property type="evidence" value="ECO:0007669"/>
    <property type="project" value="TreeGrafter"/>
</dbReference>